<name>A0A1A9Z4J8_GLOPL</name>
<feature type="region of interest" description="Disordered" evidence="1">
    <location>
        <begin position="1"/>
        <end position="23"/>
    </location>
</feature>
<dbReference type="EnsemblMetazoa" id="GPAI003760-RA">
    <property type="protein sequence ID" value="GPAI003760-PA"/>
    <property type="gene ID" value="GPAI003760"/>
</dbReference>
<dbReference type="Proteomes" id="UP000092445">
    <property type="component" value="Unassembled WGS sequence"/>
</dbReference>
<dbReference type="VEuPathDB" id="VectorBase:GPAI003760"/>
<keyword evidence="3" id="KW-1185">Reference proteome</keyword>
<accession>A0A1A9Z4J8</accession>
<organism evidence="2 3">
    <name type="scientific">Glossina pallidipes</name>
    <name type="common">Tsetse fly</name>
    <dbReference type="NCBI Taxonomy" id="7398"/>
    <lineage>
        <taxon>Eukaryota</taxon>
        <taxon>Metazoa</taxon>
        <taxon>Ecdysozoa</taxon>
        <taxon>Arthropoda</taxon>
        <taxon>Hexapoda</taxon>
        <taxon>Insecta</taxon>
        <taxon>Pterygota</taxon>
        <taxon>Neoptera</taxon>
        <taxon>Endopterygota</taxon>
        <taxon>Diptera</taxon>
        <taxon>Brachycera</taxon>
        <taxon>Muscomorpha</taxon>
        <taxon>Hippoboscoidea</taxon>
        <taxon>Glossinidae</taxon>
        <taxon>Glossina</taxon>
    </lineage>
</organism>
<protein>
    <submittedName>
        <fullName evidence="2">Uncharacterized protein</fullName>
    </submittedName>
</protein>
<proteinExistence type="predicted"/>
<reference evidence="3" key="1">
    <citation type="submission" date="2014-03" db="EMBL/GenBank/DDBJ databases">
        <authorList>
            <person name="Aksoy S."/>
            <person name="Warren W."/>
            <person name="Wilson R.K."/>
        </authorList>
    </citation>
    <scope>NUCLEOTIDE SEQUENCE [LARGE SCALE GENOMIC DNA]</scope>
    <source>
        <strain evidence="3">IAEA</strain>
    </source>
</reference>
<evidence type="ECO:0000313" key="3">
    <source>
        <dbReference type="Proteomes" id="UP000092445"/>
    </source>
</evidence>
<sequence>MRHKINCITSLSSVPSSSGGGGGKAASVSPSGLASAAVSPPAAFVSPGAAAAAAGALASCFAGSGSVAVVSSSSNPHGSSSSAISKYGFMQTYVIVIRNHFLRHKEILIFDDNFREYPIHALSEPGGKPCFLLKKANTDTHYH</sequence>
<reference evidence="2" key="2">
    <citation type="submission" date="2020-05" db="UniProtKB">
        <authorList>
            <consortium name="EnsemblMetazoa"/>
        </authorList>
    </citation>
    <scope>IDENTIFICATION</scope>
    <source>
        <strain evidence="2">IAEA</strain>
    </source>
</reference>
<dbReference type="AlphaFoldDB" id="A0A1A9Z4J8"/>
<evidence type="ECO:0000256" key="1">
    <source>
        <dbReference type="SAM" id="MobiDB-lite"/>
    </source>
</evidence>
<evidence type="ECO:0000313" key="2">
    <source>
        <dbReference type="EnsemblMetazoa" id="GPAI003760-PA"/>
    </source>
</evidence>